<keyword evidence="3" id="KW-0238">DNA-binding</keyword>
<dbReference type="Pfam" id="PF00126">
    <property type="entry name" value="HTH_1"/>
    <property type="match status" value="1"/>
</dbReference>
<accession>A0A128EXG0</accession>
<evidence type="ECO:0000313" key="7">
    <source>
        <dbReference type="Proteomes" id="UP000071641"/>
    </source>
</evidence>
<keyword evidence="7" id="KW-1185">Reference proteome</keyword>
<dbReference type="Proteomes" id="UP000071641">
    <property type="component" value="Unassembled WGS sequence"/>
</dbReference>
<dbReference type="GO" id="GO:0006351">
    <property type="term" value="P:DNA-templated transcription"/>
    <property type="evidence" value="ECO:0007669"/>
    <property type="project" value="TreeGrafter"/>
</dbReference>
<dbReference type="FunFam" id="1.10.10.10:FF:000001">
    <property type="entry name" value="LysR family transcriptional regulator"/>
    <property type="match status" value="1"/>
</dbReference>
<sequence>MNKRSLSFEGIVEFVSVADAKGFSEAARRLNCSVSHVSRQVSRLEERLGTALFARSTRSVRLTESGQQYYLQCQELVSGLSQANEMVTGAQFDLQGTLRISMAGSFAEQFVAPALVEFAKLHPDLAVELDFSSRHVNFVEDGFDFAIRYGRLQDSGLVARKLANRNLMAVASPEYLLANGEPENPQALVKHSCLITNNDTWLFERNGKETPIKVSGRFRCNNANAMVEACKVGLGIGYMPKSSFLKAVEEGSLVPVLEPYWTKNITSWVVYQNRRFLPLKARLAIDHLLEHFKEWNE</sequence>
<keyword evidence="2" id="KW-0805">Transcription regulation</keyword>
<dbReference type="AlphaFoldDB" id="A0A128EXG0"/>
<dbReference type="InterPro" id="IPR000847">
    <property type="entry name" value="LysR_HTH_N"/>
</dbReference>
<dbReference type="SUPFAM" id="SSF53850">
    <property type="entry name" value="Periplasmic binding protein-like II"/>
    <property type="match status" value="1"/>
</dbReference>
<gene>
    <name evidence="6" type="primary">dmlR_8</name>
    <name evidence="6" type="ORF">GCE9029_01356</name>
</gene>
<evidence type="ECO:0000256" key="2">
    <source>
        <dbReference type="ARBA" id="ARBA00023015"/>
    </source>
</evidence>
<dbReference type="Gene3D" id="1.10.10.10">
    <property type="entry name" value="Winged helix-like DNA-binding domain superfamily/Winged helix DNA-binding domain"/>
    <property type="match status" value="1"/>
</dbReference>
<dbReference type="InterPro" id="IPR036388">
    <property type="entry name" value="WH-like_DNA-bd_sf"/>
</dbReference>
<dbReference type="GO" id="GO:0003700">
    <property type="term" value="F:DNA-binding transcription factor activity"/>
    <property type="evidence" value="ECO:0007669"/>
    <property type="project" value="InterPro"/>
</dbReference>
<evidence type="ECO:0000256" key="4">
    <source>
        <dbReference type="ARBA" id="ARBA00023163"/>
    </source>
</evidence>
<dbReference type="CDD" id="cd08422">
    <property type="entry name" value="PBP2_CrgA_like"/>
    <property type="match status" value="1"/>
</dbReference>
<proteinExistence type="inferred from homology"/>
<dbReference type="InterPro" id="IPR036390">
    <property type="entry name" value="WH_DNA-bd_sf"/>
</dbReference>
<dbReference type="Pfam" id="PF03466">
    <property type="entry name" value="LysR_substrate"/>
    <property type="match status" value="1"/>
</dbReference>
<dbReference type="SUPFAM" id="SSF46785">
    <property type="entry name" value="Winged helix' DNA-binding domain"/>
    <property type="match status" value="1"/>
</dbReference>
<dbReference type="PANTHER" id="PTHR30537">
    <property type="entry name" value="HTH-TYPE TRANSCRIPTIONAL REGULATOR"/>
    <property type="match status" value="1"/>
</dbReference>
<keyword evidence="4" id="KW-0804">Transcription</keyword>
<dbReference type="InterPro" id="IPR058163">
    <property type="entry name" value="LysR-type_TF_proteobact-type"/>
</dbReference>
<evidence type="ECO:0000256" key="1">
    <source>
        <dbReference type="ARBA" id="ARBA00009437"/>
    </source>
</evidence>
<reference evidence="7" key="1">
    <citation type="submission" date="2016-02" db="EMBL/GenBank/DDBJ databases">
        <authorList>
            <person name="Rodrigo-Torres Lidia"/>
            <person name="Arahal R.David."/>
        </authorList>
    </citation>
    <scope>NUCLEOTIDE SEQUENCE [LARGE SCALE GENOMIC DNA]</scope>
    <source>
        <strain evidence="7">CECT 9029</strain>
    </source>
</reference>
<dbReference type="OrthoDB" id="5721010at2"/>
<evidence type="ECO:0000256" key="3">
    <source>
        <dbReference type="ARBA" id="ARBA00023125"/>
    </source>
</evidence>
<feature type="domain" description="HTH lysR-type" evidence="5">
    <location>
        <begin position="14"/>
        <end position="63"/>
    </location>
</feature>
<comment type="similarity">
    <text evidence="1">Belongs to the LysR transcriptional regulatory family.</text>
</comment>
<organism evidence="6 7">
    <name type="scientific">Grimontia celer</name>
    <dbReference type="NCBI Taxonomy" id="1796497"/>
    <lineage>
        <taxon>Bacteria</taxon>
        <taxon>Pseudomonadati</taxon>
        <taxon>Pseudomonadota</taxon>
        <taxon>Gammaproteobacteria</taxon>
        <taxon>Vibrionales</taxon>
        <taxon>Vibrionaceae</taxon>
        <taxon>Grimontia</taxon>
    </lineage>
</organism>
<protein>
    <submittedName>
        <fullName evidence="6">HTH-type transcriptional regulator DmlR</fullName>
    </submittedName>
</protein>
<name>A0A128EXG0_9GAMM</name>
<dbReference type="EMBL" id="FIZX01000001">
    <property type="protein sequence ID" value="CZF79252.1"/>
    <property type="molecule type" value="Genomic_DNA"/>
</dbReference>
<dbReference type="PRINTS" id="PR00039">
    <property type="entry name" value="HTHLYSR"/>
</dbReference>
<dbReference type="RefSeq" id="WP_062661979.1">
    <property type="nucleotide sequence ID" value="NZ_FIZX01000001.1"/>
</dbReference>
<dbReference type="STRING" id="1796497.GCE9029_01356"/>
<dbReference type="InterPro" id="IPR005119">
    <property type="entry name" value="LysR_subst-bd"/>
</dbReference>
<dbReference type="GO" id="GO:0043565">
    <property type="term" value="F:sequence-specific DNA binding"/>
    <property type="evidence" value="ECO:0007669"/>
    <property type="project" value="TreeGrafter"/>
</dbReference>
<evidence type="ECO:0000259" key="5">
    <source>
        <dbReference type="PROSITE" id="PS50931"/>
    </source>
</evidence>
<dbReference type="PROSITE" id="PS50931">
    <property type="entry name" value="HTH_LYSR"/>
    <property type="match status" value="1"/>
</dbReference>
<evidence type="ECO:0000313" key="6">
    <source>
        <dbReference type="EMBL" id="CZF79252.1"/>
    </source>
</evidence>
<dbReference type="Gene3D" id="3.40.190.290">
    <property type="match status" value="1"/>
</dbReference>
<dbReference type="PANTHER" id="PTHR30537:SF10">
    <property type="entry name" value="TRANSCRIPTIONAL REGULATOR-RELATED"/>
    <property type="match status" value="1"/>
</dbReference>